<proteinExistence type="predicted"/>
<gene>
    <name evidence="1" type="ORF">SAMN04488519_105125</name>
</gene>
<dbReference type="STRING" id="226506.SAMN04488519_105125"/>
<protein>
    <recommendedName>
        <fullName evidence="3">DUF2867 domain-containing protein</fullName>
    </recommendedName>
</protein>
<dbReference type="EMBL" id="FOVW01000005">
    <property type="protein sequence ID" value="SFO29110.1"/>
    <property type="molecule type" value="Genomic_DNA"/>
</dbReference>
<evidence type="ECO:0000313" key="2">
    <source>
        <dbReference type="Proteomes" id="UP000199564"/>
    </source>
</evidence>
<evidence type="ECO:0000313" key="1">
    <source>
        <dbReference type="EMBL" id="SFO29110.1"/>
    </source>
</evidence>
<name>A0A1I5FZG3_9BACT</name>
<reference evidence="2" key="1">
    <citation type="submission" date="2016-10" db="EMBL/GenBank/DDBJ databases">
        <authorList>
            <person name="Varghese N."/>
            <person name="Submissions S."/>
        </authorList>
    </citation>
    <scope>NUCLEOTIDE SEQUENCE [LARGE SCALE GENOMIC DNA]</scope>
    <source>
        <strain evidence="2">DSM 15282</strain>
    </source>
</reference>
<dbReference type="InterPro" id="IPR021295">
    <property type="entry name" value="DUF2867"/>
</dbReference>
<accession>A0A1I5FZG3</accession>
<keyword evidence="2" id="KW-1185">Reference proteome</keyword>
<dbReference type="Proteomes" id="UP000199564">
    <property type="component" value="Unassembled WGS sequence"/>
</dbReference>
<organism evidence="1 2">
    <name type="scientific">Algoriphagus ornithinivorans</name>
    <dbReference type="NCBI Taxonomy" id="226506"/>
    <lineage>
        <taxon>Bacteria</taxon>
        <taxon>Pseudomonadati</taxon>
        <taxon>Bacteroidota</taxon>
        <taxon>Cytophagia</taxon>
        <taxon>Cytophagales</taxon>
        <taxon>Cyclobacteriaceae</taxon>
        <taxon>Algoriphagus</taxon>
    </lineage>
</organism>
<sequence>MGYHFVKKYPIKIKIFQPNPQEIIEKMYFPIEVNKDAVVEKVWRIGGENGWYFGTKLWKIRGLLDQLIGGIGFRKGRISATELKKGDPIDFWKVCQADKGEGILELEAEMNLPGKVFLEWKIGSNELVQTVRFYPEGKWGRYYWKIVKPVHRWIFLNMGKEIAKG</sequence>
<dbReference type="Pfam" id="PF11066">
    <property type="entry name" value="DUF2867"/>
    <property type="match status" value="1"/>
</dbReference>
<evidence type="ECO:0008006" key="3">
    <source>
        <dbReference type="Google" id="ProtNLM"/>
    </source>
</evidence>
<dbReference type="AlphaFoldDB" id="A0A1I5FZG3"/>